<evidence type="ECO:0000256" key="2">
    <source>
        <dbReference type="ARBA" id="ARBA00023125"/>
    </source>
</evidence>
<keyword evidence="2 4" id="KW-0238">DNA-binding</keyword>
<dbReference type="PROSITE" id="PS51898">
    <property type="entry name" value="TYR_RECOMBINASE"/>
    <property type="match status" value="1"/>
</dbReference>
<name>A0AAC9SSA3_ACEPA</name>
<gene>
    <name evidence="7" type="ORF">S101468_00985</name>
</gene>
<reference evidence="7 8" key="1">
    <citation type="submission" date="2017-06" db="EMBL/GenBank/DDBJ databases">
        <title>Genome sequence of Acetobacter pasteurianus subsp. pasteurianus strain SRCM101468.</title>
        <authorList>
            <person name="Cho S.H."/>
        </authorList>
    </citation>
    <scope>NUCLEOTIDE SEQUENCE [LARGE SCALE GENOMIC DNA]</scope>
    <source>
        <strain evidence="7 8">SRCM101468</strain>
    </source>
</reference>
<keyword evidence="3" id="KW-0233">DNA recombination</keyword>
<dbReference type="RefSeq" id="WP_088364757.1">
    <property type="nucleotide sequence ID" value="NZ_CP021922.1"/>
</dbReference>
<dbReference type="InterPro" id="IPR050090">
    <property type="entry name" value="Tyrosine_recombinase_XerCD"/>
</dbReference>
<evidence type="ECO:0000256" key="4">
    <source>
        <dbReference type="PROSITE-ProRule" id="PRU01248"/>
    </source>
</evidence>
<dbReference type="AlphaFoldDB" id="A0AAC9SSA3"/>
<dbReference type="GO" id="GO:0003677">
    <property type="term" value="F:DNA binding"/>
    <property type="evidence" value="ECO:0007669"/>
    <property type="project" value="UniProtKB-UniRule"/>
</dbReference>
<dbReference type="InterPro" id="IPR010998">
    <property type="entry name" value="Integrase_recombinase_N"/>
</dbReference>
<keyword evidence="1" id="KW-0229">DNA integration</keyword>
<dbReference type="GO" id="GO:0006310">
    <property type="term" value="P:DNA recombination"/>
    <property type="evidence" value="ECO:0007669"/>
    <property type="project" value="UniProtKB-KW"/>
</dbReference>
<proteinExistence type="predicted"/>
<dbReference type="SUPFAM" id="SSF56349">
    <property type="entry name" value="DNA breaking-rejoining enzymes"/>
    <property type="match status" value="1"/>
</dbReference>
<protein>
    <recommendedName>
        <fullName evidence="9">Integrase</fullName>
    </recommendedName>
</protein>
<evidence type="ECO:0000256" key="3">
    <source>
        <dbReference type="ARBA" id="ARBA00023172"/>
    </source>
</evidence>
<evidence type="ECO:0000313" key="8">
    <source>
        <dbReference type="Proteomes" id="UP000196816"/>
    </source>
</evidence>
<dbReference type="GO" id="GO:0015074">
    <property type="term" value="P:DNA integration"/>
    <property type="evidence" value="ECO:0007669"/>
    <property type="project" value="UniProtKB-KW"/>
</dbReference>
<accession>A0AAC9SSA3</accession>
<feature type="domain" description="Tyr recombinase" evidence="5">
    <location>
        <begin position="192"/>
        <end position="366"/>
    </location>
</feature>
<evidence type="ECO:0000313" key="7">
    <source>
        <dbReference type="EMBL" id="ASC05252.1"/>
    </source>
</evidence>
<feature type="domain" description="Core-binding (CB)" evidence="6">
    <location>
        <begin position="95"/>
        <end position="175"/>
    </location>
</feature>
<dbReference type="InterPro" id="IPR002104">
    <property type="entry name" value="Integrase_catalytic"/>
</dbReference>
<dbReference type="InterPro" id="IPR011010">
    <property type="entry name" value="DNA_brk_join_enz"/>
</dbReference>
<dbReference type="Gene3D" id="1.10.150.130">
    <property type="match status" value="1"/>
</dbReference>
<evidence type="ECO:0000259" key="5">
    <source>
        <dbReference type="PROSITE" id="PS51898"/>
    </source>
</evidence>
<organism evidence="7 8">
    <name type="scientific">Acetobacter pasteurianus subsp. pasteurianus</name>
    <dbReference type="NCBI Taxonomy" id="481145"/>
    <lineage>
        <taxon>Bacteria</taxon>
        <taxon>Pseudomonadati</taxon>
        <taxon>Pseudomonadota</taxon>
        <taxon>Alphaproteobacteria</taxon>
        <taxon>Acetobacterales</taxon>
        <taxon>Acetobacteraceae</taxon>
        <taxon>Acetobacter</taxon>
    </lineage>
</organism>
<dbReference type="PROSITE" id="PS51900">
    <property type="entry name" value="CB"/>
    <property type="match status" value="1"/>
</dbReference>
<dbReference type="InterPro" id="IPR013762">
    <property type="entry name" value="Integrase-like_cat_sf"/>
</dbReference>
<sequence length="377" mass="42199">MEAKFTPGPWKVGPVDDTLVATSDGNEVAQICGDYNQPETWPVMEANARLIAAAPDLYVALRDLLKTLSESGVELDCMSSPTPLINLLNTVKEDDTFSALCESWLRSAHYLGLKPSTQRGYRNIVRRMQLEDFADHQVRYFTTPHIRAFIGRKSKTPAAANHWLKMFGMIFQYAVDRGEIERNPATGISRMKEKSVGAKSWEDSEIAQYENYWPSGSTARLALYLLLYTGQRRSDVVRMGWADIQEAGLLSVQQMKTGTRLLIPLHPALAREIDQVPKTHPTFLATEEGKPFSVHVFSHRIAKWVEMCGIKERLSPHGLRKAAARRMAEAGCSPHQIASITGHKTLSEIERYTKAADQARLARDAVLKIGRGSFTKS</sequence>
<evidence type="ECO:0000256" key="1">
    <source>
        <dbReference type="ARBA" id="ARBA00022908"/>
    </source>
</evidence>
<dbReference type="InterPro" id="IPR044068">
    <property type="entry name" value="CB"/>
</dbReference>
<dbReference type="Gene3D" id="1.10.443.10">
    <property type="entry name" value="Intergrase catalytic core"/>
    <property type="match status" value="1"/>
</dbReference>
<evidence type="ECO:0008006" key="9">
    <source>
        <dbReference type="Google" id="ProtNLM"/>
    </source>
</evidence>
<dbReference type="Proteomes" id="UP000196816">
    <property type="component" value="Chromosome"/>
</dbReference>
<dbReference type="PANTHER" id="PTHR30349">
    <property type="entry name" value="PHAGE INTEGRASE-RELATED"/>
    <property type="match status" value="1"/>
</dbReference>
<evidence type="ECO:0000259" key="6">
    <source>
        <dbReference type="PROSITE" id="PS51900"/>
    </source>
</evidence>
<dbReference type="EMBL" id="CP021922">
    <property type="protein sequence ID" value="ASC05252.1"/>
    <property type="molecule type" value="Genomic_DNA"/>
</dbReference>
<dbReference type="Pfam" id="PF00589">
    <property type="entry name" value="Phage_integrase"/>
    <property type="match status" value="1"/>
</dbReference>